<feature type="compositionally biased region" description="Basic and acidic residues" evidence="1">
    <location>
        <begin position="220"/>
        <end position="240"/>
    </location>
</feature>
<dbReference type="CDD" id="cd12432">
    <property type="entry name" value="RRM_ACINU"/>
    <property type="match status" value="1"/>
</dbReference>
<evidence type="ECO:0008006" key="4">
    <source>
        <dbReference type="Google" id="ProtNLM"/>
    </source>
</evidence>
<dbReference type="AlphaFoldDB" id="A0A8S3ZM85"/>
<feature type="region of interest" description="Disordered" evidence="1">
    <location>
        <begin position="417"/>
        <end position="556"/>
    </location>
</feature>
<dbReference type="InterPro" id="IPR034257">
    <property type="entry name" value="Acinus_RRM"/>
</dbReference>
<accession>A0A8S3ZM85</accession>
<dbReference type="GO" id="GO:0071011">
    <property type="term" value="C:precatalytic spliceosome"/>
    <property type="evidence" value="ECO:0007669"/>
    <property type="project" value="TreeGrafter"/>
</dbReference>
<sequence>MYRDSSDHSLYRCWMYRDSSDHSLYRCWMYRDSSDHSLDHSLYRCWMYRDSNSSDHFLYRDSSDHFLYRCWMYRDSSDHSLDSSDHSLCIGDIQLTFMPSFKRQILCLAFTEQTISASTSPSRPVGSISEYLTYADEETAAKKGVKKRKWNSKASKAGKTTKRTSSMEISSDVLKNLIGDVKLTETVFEMETEVVNTLDYDDQEEDQRDVRVKKALVSSPKKEERLEEEDARRVETRDASPESTAAIASEPEKKIIKLSSAAPKVAVKTKVKKSKSDKKDAVGKKEKKQDAVADAEPKEKVVATNRVIKPLMPVVDEPEPMTDRQSPARNPPDRVIRIAGLVRPFTVNQLKELLRRSGELDDEYFWISDIKSHCLAAYKTQEQAMAARAALHGTRWPQSNPKILFVDFATIDDVIHRKQEGKGPPPVLNKRPQEEPKIKEPKIVEKEEKKHKAKEPKEKGRVEREKEERDTKDRKRETEKKNFVREWDRDKIQQLSRSRSKSKDRDRPARRSRSREREQRKRGEYKDKREEERRKEKKQKDAKAEEEPPAKLLDDLFRKTKATPCIYWLPLTEEQAQVRMAKRLEEEKERQKKIAAAEEREKEELRKRETARLERQREREKAREKDRDRDRSKPERKASRSSSRSRSRRRR</sequence>
<dbReference type="SUPFAM" id="SSF54928">
    <property type="entry name" value="RNA-binding domain, RBD"/>
    <property type="match status" value="1"/>
</dbReference>
<dbReference type="GO" id="GO:0008380">
    <property type="term" value="P:RNA splicing"/>
    <property type="evidence" value="ECO:0007669"/>
    <property type="project" value="TreeGrafter"/>
</dbReference>
<dbReference type="GO" id="GO:0003723">
    <property type="term" value="F:RNA binding"/>
    <property type="evidence" value="ECO:0007669"/>
    <property type="project" value="TreeGrafter"/>
</dbReference>
<dbReference type="Pfam" id="PF16294">
    <property type="entry name" value="RSB_motif"/>
    <property type="match status" value="1"/>
</dbReference>
<evidence type="ECO:0000313" key="3">
    <source>
        <dbReference type="Proteomes" id="UP000678393"/>
    </source>
</evidence>
<feature type="region of interest" description="Disordered" evidence="1">
    <location>
        <begin position="582"/>
        <end position="651"/>
    </location>
</feature>
<protein>
    <recommendedName>
        <fullName evidence="4">Apoptotic chromatin condensation inducer in the nucleus</fullName>
    </recommendedName>
</protein>
<evidence type="ECO:0000313" key="2">
    <source>
        <dbReference type="EMBL" id="CAG5130633.1"/>
    </source>
</evidence>
<feature type="compositionally biased region" description="Basic and acidic residues" evidence="1">
    <location>
        <begin position="277"/>
        <end position="298"/>
    </location>
</feature>
<feature type="region of interest" description="Disordered" evidence="1">
    <location>
        <begin position="216"/>
        <end position="249"/>
    </location>
</feature>
<evidence type="ECO:0000256" key="1">
    <source>
        <dbReference type="SAM" id="MobiDB-lite"/>
    </source>
</evidence>
<dbReference type="OrthoDB" id="5348404at2759"/>
<dbReference type="EMBL" id="CAJHNH020004146">
    <property type="protein sequence ID" value="CAG5130633.1"/>
    <property type="molecule type" value="Genomic_DNA"/>
</dbReference>
<feature type="region of interest" description="Disordered" evidence="1">
    <location>
        <begin position="270"/>
        <end position="298"/>
    </location>
</feature>
<gene>
    <name evidence="2" type="ORF">CUNI_LOCUS16191</name>
</gene>
<proteinExistence type="predicted"/>
<dbReference type="PANTHER" id="PTHR46589:SF1">
    <property type="entry name" value="APOPTOTIC CHROMATIN CONDENSATION INDUCER IN THE NUCLEUS"/>
    <property type="match status" value="1"/>
</dbReference>
<reference evidence="2" key="1">
    <citation type="submission" date="2021-04" db="EMBL/GenBank/DDBJ databases">
        <authorList>
            <consortium name="Molecular Ecology Group"/>
        </authorList>
    </citation>
    <scope>NUCLEOTIDE SEQUENCE</scope>
</reference>
<name>A0A8S3ZM85_9EUPU</name>
<organism evidence="2 3">
    <name type="scientific">Candidula unifasciata</name>
    <dbReference type="NCBI Taxonomy" id="100452"/>
    <lineage>
        <taxon>Eukaryota</taxon>
        <taxon>Metazoa</taxon>
        <taxon>Spiralia</taxon>
        <taxon>Lophotrochozoa</taxon>
        <taxon>Mollusca</taxon>
        <taxon>Gastropoda</taxon>
        <taxon>Heterobranchia</taxon>
        <taxon>Euthyneura</taxon>
        <taxon>Panpulmonata</taxon>
        <taxon>Eupulmonata</taxon>
        <taxon>Stylommatophora</taxon>
        <taxon>Helicina</taxon>
        <taxon>Helicoidea</taxon>
        <taxon>Geomitridae</taxon>
        <taxon>Candidula</taxon>
    </lineage>
</organism>
<keyword evidence="3" id="KW-1185">Reference proteome</keyword>
<dbReference type="InterPro" id="IPR052793">
    <property type="entry name" value="EJC-associated_protein"/>
</dbReference>
<dbReference type="InterPro" id="IPR035979">
    <property type="entry name" value="RBD_domain_sf"/>
</dbReference>
<dbReference type="Proteomes" id="UP000678393">
    <property type="component" value="Unassembled WGS sequence"/>
</dbReference>
<feature type="compositionally biased region" description="Basic and acidic residues" evidence="1">
    <location>
        <begin position="431"/>
        <end position="492"/>
    </location>
</feature>
<feature type="compositionally biased region" description="Basic and acidic residues" evidence="1">
    <location>
        <begin position="501"/>
        <end position="556"/>
    </location>
</feature>
<dbReference type="GO" id="GO:0061574">
    <property type="term" value="C:ASAP complex"/>
    <property type="evidence" value="ECO:0007669"/>
    <property type="project" value="TreeGrafter"/>
</dbReference>
<feature type="compositionally biased region" description="Basic and acidic residues" evidence="1">
    <location>
        <begin position="582"/>
        <end position="638"/>
    </location>
</feature>
<comment type="caution">
    <text evidence="2">The sequence shown here is derived from an EMBL/GenBank/DDBJ whole genome shotgun (WGS) entry which is preliminary data.</text>
</comment>
<dbReference type="PANTHER" id="PTHR46589">
    <property type="entry name" value="APOPTOTIC CHROMATIN CONDENSATION INDUCER IN THE NUCLEUS"/>
    <property type="match status" value="1"/>
</dbReference>
<dbReference type="InterPro" id="IPR032552">
    <property type="entry name" value="RSB_motif"/>
</dbReference>